<organism evidence="1 2">
    <name type="scientific">Mycena albidolilacea</name>
    <dbReference type="NCBI Taxonomy" id="1033008"/>
    <lineage>
        <taxon>Eukaryota</taxon>
        <taxon>Fungi</taxon>
        <taxon>Dikarya</taxon>
        <taxon>Basidiomycota</taxon>
        <taxon>Agaricomycotina</taxon>
        <taxon>Agaricomycetes</taxon>
        <taxon>Agaricomycetidae</taxon>
        <taxon>Agaricales</taxon>
        <taxon>Marasmiineae</taxon>
        <taxon>Mycenaceae</taxon>
        <taxon>Mycena</taxon>
    </lineage>
</organism>
<evidence type="ECO:0000313" key="2">
    <source>
        <dbReference type="Proteomes" id="UP001218218"/>
    </source>
</evidence>
<dbReference type="InterPro" id="IPR032675">
    <property type="entry name" value="LRR_dom_sf"/>
</dbReference>
<reference evidence="1" key="1">
    <citation type="submission" date="2023-03" db="EMBL/GenBank/DDBJ databases">
        <title>Massive genome expansion in bonnet fungi (Mycena s.s.) driven by repeated elements and novel gene families across ecological guilds.</title>
        <authorList>
            <consortium name="Lawrence Berkeley National Laboratory"/>
            <person name="Harder C.B."/>
            <person name="Miyauchi S."/>
            <person name="Viragh M."/>
            <person name="Kuo A."/>
            <person name="Thoen E."/>
            <person name="Andreopoulos B."/>
            <person name="Lu D."/>
            <person name="Skrede I."/>
            <person name="Drula E."/>
            <person name="Henrissat B."/>
            <person name="Morin E."/>
            <person name="Kohler A."/>
            <person name="Barry K."/>
            <person name="LaButti K."/>
            <person name="Morin E."/>
            <person name="Salamov A."/>
            <person name="Lipzen A."/>
            <person name="Mereny Z."/>
            <person name="Hegedus B."/>
            <person name="Baldrian P."/>
            <person name="Stursova M."/>
            <person name="Weitz H."/>
            <person name="Taylor A."/>
            <person name="Grigoriev I.V."/>
            <person name="Nagy L.G."/>
            <person name="Martin F."/>
            <person name="Kauserud H."/>
        </authorList>
    </citation>
    <scope>NUCLEOTIDE SEQUENCE</scope>
    <source>
        <strain evidence="1">CBHHK002</strain>
    </source>
</reference>
<protein>
    <submittedName>
        <fullName evidence="1">Uncharacterized protein</fullName>
    </submittedName>
</protein>
<dbReference type="AlphaFoldDB" id="A0AAD7AA25"/>
<dbReference type="EMBL" id="JARIHO010000012">
    <property type="protein sequence ID" value="KAJ7352374.1"/>
    <property type="molecule type" value="Genomic_DNA"/>
</dbReference>
<comment type="caution">
    <text evidence="1">The sequence shown here is derived from an EMBL/GenBank/DDBJ whole genome shotgun (WGS) entry which is preliminary data.</text>
</comment>
<gene>
    <name evidence="1" type="ORF">DFH08DRAFT_1078066</name>
</gene>
<sequence>MFLKAHPCLEHLAFFGSLCGYSDGISSLQLMPLPQPQAFTGEMNQLKEISTTHLSSLQSLRLSDCFSPEAEFAPILKPFPSVTSLAVCVHFEWPLNGDEGFFSHLLSSCPQLTHVEISSTSAFRLDDFCDAIRRTPHLRTFILTLPRRTKQFQSMAAFALRWEFTIRDVADWKHEDQLNDNYRLSVLGVYHIVKSGPDRLLLTHEIRWGSRGPQTHSARRVIPFPEPEYFN</sequence>
<dbReference type="Proteomes" id="UP001218218">
    <property type="component" value="Unassembled WGS sequence"/>
</dbReference>
<dbReference type="SUPFAM" id="SSF52047">
    <property type="entry name" value="RNI-like"/>
    <property type="match status" value="1"/>
</dbReference>
<evidence type="ECO:0000313" key="1">
    <source>
        <dbReference type="EMBL" id="KAJ7352374.1"/>
    </source>
</evidence>
<keyword evidence="2" id="KW-1185">Reference proteome</keyword>
<name>A0AAD7AA25_9AGAR</name>
<accession>A0AAD7AA25</accession>
<dbReference type="Gene3D" id="3.80.10.10">
    <property type="entry name" value="Ribonuclease Inhibitor"/>
    <property type="match status" value="1"/>
</dbReference>
<proteinExistence type="predicted"/>